<evidence type="ECO:0000313" key="1">
    <source>
        <dbReference type="EMBL" id="GID12465.1"/>
    </source>
</evidence>
<accession>A0A8J3J0T4</accession>
<organism evidence="1 2">
    <name type="scientific">Actinocatenispora rupis</name>
    <dbReference type="NCBI Taxonomy" id="519421"/>
    <lineage>
        <taxon>Bacteria</taxon>
        <taxon>Bacillati</taxon>
        <taxon>Actinomycetota</taxon>
        <taxon>Actinomycetes</taxon>
        <taxon>Micromonosporales</taxon>
        <taxon>Micromonosporaceae</taxon>
        <taxon>Actinocatenispora</taxon>
    </lineage>
</organism>
<dbReference type="Proteomes" id="UP000612808">
    <property type="component" value="Unassembled WGS sequence"/>
</dbReference>
<dbReference type="AlphaFoldDB" id="A0A8J3J0T4"/>
<name>A0A8J3J0T4_9ACTN</name>
<dbReference type="RefSeq" id="WP_203658445.1">
    <property type="nucleotide sequence ID" value="NZ_BAAAZM010000013.1"/>
</dbReference>
<reference evidence="1" key="1">
    <citation type="submission" date="2021-01" db="EMBL/GenBank/DDBJ databases">
        <title>Whole genome shotgun sequence of Actinocatenispora rupis NBRC 107355.</title>
        <authorList>
            <person name="Komaki H."/>
            <person name="Tamura T."/>
        </authorList>
    </citation>
    <scope>NUCLEOTIDE SEQUENCE</scope>
    <source>
        <strain evidence="1">NBRC 107355</strain>
    </source>
</reference>
<dbReference type="EMBL" id="BOMB01000019">
    <property type="protein sequence ID" value="GID12465.1"/>
    <property type="molecule type" value="Genomic_DNA"/>
</dbReference>
<comment type="caution">
    <text evidence="1">The sequence shown here is derived from an EMBL/GenBank/DDBJ whole genome shotgun (WGS) entry which is preliminary data.</text>
</comment>
<keyword evidence="2" id="KW-1185">Reference proteome</keyword>
<sequence>MVAPDEWLRLLEELLEAERRHAVALQQLADARREWAAGCADAARRVHVGEAAAEPAGRCVREIRAAMNAHRGRPDGNARH</sequence>
<gene>
    <name evidence="1" type="ORF">Aru02nite_33540</name>
</gene>
<evidence type="ECO:0000313" key="2">
    <source>
        <dbReference type="Proteomes" id="UP000612808"/>
    </source>
</evidence>
<proteinExistence type="predicted"/>
<protein>
    <submittedName>
        <fullName evidence="1">Uncharacterized protein</fullName>
    </submittedName>
</protein>